<evidence type="ECO:0000313" key="7">
    <source>
        <dbReference type="Proteomes" id="UP000245168"/>
    </source>
</evidence>
<dbReference type="GO" id="GO:0016887">
    <property type="term" value="F:ATP hydrolysis activity"/>
    <property type="evidence" value="ECO:0007669"/>
    <property type="project" value="InterPro"/>
</dbReference>
<dbReference type="Gene3D" id="3.40.50.300">
    <property type="entry name" value="P-loop containing nucleotide triphosphate hydrolases"/>
    <property type="match status" value="1"/>
</dbReference>
<dbReference type="GO" id="GO:0005524">
    <property type="term" value="F:ATP binding"/>
    <property type="evidence" value="ECO:0007669"/>
    <property type="project" value="UniProtKB-KW"/>
</dbReference>
<proteinExistence type="inferred from homology"/>
<evidence type="ECO:0000256" key="2">
    <source>
        <dbReference type="ARBA" id="ARBA00022448"/>
    </source>
</evidence>
<dbReference type="EMBL" id="QEXV01000003">
    <property type="protein sequence ID" value="PWE17477.1"/>
    <property type="molecule type" value="Genomic_DNA"/>
</dbReference>
<dbReference type="InterPro" id="IPR027417">
    <property type="entry name" value="P-loop_NTPase"/>
</dbReference>
<evidence type="ECO:0000313" key="6">
    <source>
        <dbReference type="EMBL" id="PWE17477.1"/>
    </source>
</evidence>
<feature type="domain" description="ABC transporter" evidence="5">
    <location>
        <begin position="30"/>
        <end position="265"/>
    </location>
</feature>
<dbReference type="Pfam" id="PF00005">
    <property type="entry name" value="ABC_tran"/>
    <property type="match status" value="1"/>
</dbReference>
<dbReference type="Proteomes" id="UP000245168">
    <property type="component" value="Unassembled WGS sequence"/>
</dbReference>
<protein>
    <submittedName>
        <fullName evidence="6">Glycine/betaine ABC transporter ATP-binding protein</fullName>
    </submittedName>
</protein>
<dbReference type="PANTHER" id="PTHR43117:SF4">
    <property type="entry name" value="OSMOPROTECTANT IMPORT ATP-BINDING PROTEIN OSMV"/>
    <property type="match status" value="1"/>
</dbReference>
<sequence>MSRRARPPTPSRSPFSTSISKRPEAVSVVLSVEGLAKTYPGGVRAVDGVSFAAGRGELVAIVGESGCGKTTTLKMINRLLEPSAGRVIIEDRDASEVDPVALRRRVGWVMQGDGLFPHLSVFENIAVTPQLLGWDAARIADRVDALLELVRLDPDEYRARKPAQLSGGQRQRVGVARALAAEPPLVLMDEPFGALDPLTRDALREDFQDLRGQLGFAAVMVTHDMAEALLLAERIAVMDAGRLLQYGPPEDLLARPADETVARLVATPMAEARRVEALARRAGLEDGDA</sequence>
<dbReference type="PROSITE" id="PS00211">
    <property type="entry name" value="ABC_TRANSPORTER_1"/>
    <property type="match status" value="1"/>
</dbReference>
<dbReference type="FunFam" id="3.40.50.300:FF:000425">
    <property type="entry name" value="Probable ABC transporter, ATP-binding subunit"/>
    <property type="match status" value="1"/>
</dbReference>
<reference evidence="7" key="1">
    <citation type="submission" date="2018-05" db="EMBL/GenBank/DDBJ databases">
        <authorList>
            <person name="Liu B.-T."/>
        </authorList>
    </citation>
    <scope>NUCLEOTIDE SEQUENCE [LARGE SCALE GENOMIC DNA]</scope>
    <source>
        <strain evidence="7">WD6-1</strain>
    </source>
</reference>
<dbReference type="InterPro" id="IPR003593">
    <property type="entry name" value="AAA+_ATPase"/>
</dbReference>
<dbReference type="SUPFAM" id="SSF52540">
    <property type="entry name" value="P-loop containing nucleoside triphosphate hydrolases"/>
    <property type="match status" value="1"/>
</dbReference>
<dbReference type="InterPro" id="IPR003439">
    <property type="entry name" value="ABC_transporter-like_ATP-bd"/>
</dbReference>
<evidence type="ECO:0000256" key="4">
    <source>
        <dbReference type="ARBA" id="ARBA00022840"/>
    </source>
</evidence>
<evidence type="ECO:0000256" key="3">
    <source>
        <dbReference type="ARBA" id="ARBA00022741"/>
    </source>
</evidence>
<comment type="similarity">
    <text evidence="1">Belongs to the ABC transporter superfamily.</text>
</comment>
<dbReference type="InterPro" id="IPR017871">
    <property type="entry name" value="ABC_transporter-like_CS"/>
</dbReference>
<keyword evidence="7" id="KW-1185">Reference proteome</keyword>
<gene>
    <name evidence="6" type="ORF">DDZ18_07340</name>
</gene>
<keyword evidence="2" id="KW-0813">Transport</keyword>
<dbReference type="PANTHER" id="PTHR43117">
    <property type="entry name" value="OSMOPROTECTANT IMPORT ATP-BINDING PROTEIN OSMV"/>
    <property type="match status" value="1"/>
</dbReference>
<dbReference type="GO" id="GO:0015697">
    <property type="term" value="P:quaternary ammonium group transport"/>
    <property type="evidence" value="ECO:0007669"/>
    <property type="project" value="UniProtKB-ARBA"/>
</dbReference>
<keyword evidence="4 6" id="KW-0067">ATP-binding</keyword>
<comment type="caution">
    <text evidence="6">The sequence shown here is derived from an EMBL/GenBank/DDBJ whole genome shotgun (WGS) entry which is preliminary data.</text>
</comment>
<dbReference type="OrthoDB" id="9802264at2"/>
<evidence type="ECO:0000256" key="1">
    <source>
        <dbReference type="ARBA" id="ARBA00005417"/>
    </source>
</evidence>
<accession>A0A2U2BU07</accession>
<dbReference type="SMART" id="SM00382">
    <property type="entry name" value="AAA"/>
    <property type="match status" value="1"/>
</dbReference>
<dbReference type="AlphaFoldDB" id="A0A2U2BU07"/>
<evidence type="ECO:0000259" key="5">
    <source>
        <dbReference type="PROSITE" id="PS50893"/>
    </source>
</evidence>
<organism evidence="6 7">
    <name type="scientific">Marinicauda salina</name>
    <dbReference type="NCBI Taxonomy" id="2135793"/>
    <lineage>
        <taxon>Bacteria</taxon>
        <taxon>Pseudomonadati</taxon>
        <taxon>Pseudomonadota</taxon>
        <taxon>Alphaproteobacteria</taxon>
        <taxon>Maricaulales</taxon>
        <taxon>Maricaulaceae</taxon>
        <taxon>Marinicauda</taxon>
    </lineage>
</organism>
<keyword evidence="3" id="KW-0547">Nucleotide-binding</keyword>
<name>A0A2U2BU07_9PROT</name>
<dbReference type="PROSITE" id="PS50893">
    <property type="entry name" value="ABC_TRANSPORTER_2"/>
    <property type="match status" value="1"/>
</dbReference>